<dbReference type="EMBL" id="KN819350">
    <property type="protein sequence ID" value="KIJ13593.1"/>
    <property type="molecule type" value="Genomic_DNA"/>
</dbReference>
<dbReference type="OrthoDB" id="2689303at2759"/>
<keyword evidence="2" id="KW-1185">Reference proteome</keyword>
<evidence type="ECO:0000313" key="1">
    <source>
        <dbReference type="EMBL" id="KIJ13593.1"/>
    </source>
</evidence>
<reference evidence="2" key="2">
    <citation type="submission" date="2015-01" db="EMBL/GenBank/DDBJ databases">
        <title>Evolutionary Origins and Diversification of the Mycorrhizal Mutualists.</title>
        <authorList>
            <consortium name="DOE Joint Genome Institute"/>
            <consortium name="Mycorrhizal Genomics Consortium"/>
            <person name="Kohler A."/>
            <person name="Kuo A."/>
            <person name="Nagy L.G."/>
            <person name="Floudas D."/>
            <person name="Copeland A."/>
            <person name="Barry K.W."/>
            <person name="Cichocki N."/>
            <person name="Veneault-Fourrey C."/>
            <person name="LaButti K."/>
            <person name="Lindquist E.A."/>
            <person name="Lipzen A."/>
            <person name="Lundell T."/>
            <person name="Morin E."/>
            <person name="Murat C."/>
            <person name="Riley R."/>
            <person name="Ohm R."/>
            <person name="Sun H."/>
            <person name="Tunlid A."/>
            <person name="Henrissat B."/>
            <person name="Grigoriev I.V."/>
            <person name="Hibbett D.S."/>
            <person name="Martin F."/>
        </authorList>
    </citation>
    <scope>NUCLEOTIDE SEQUENCE [LARGE SCALE GENOMIC DNA]</scope>
    <source>
        <strain evidence="2">ATCC 200175</strain>
    </source>
</reference>
<gene>
    <name evidence="1" type="ORF">PAXINDRAFT_13554</name>
</gene>
<protein>
    <submittedName>
        <fullName evidence="1">Uncharacterized protein</fullName>
    </submittedName>
</protein>
<dbReference type="AlphaFoldDB" id="A0A0C9TTM7"/>
<reference evidence="1 2" key="1">
    <citation type="submission" date="2014-06" db="EMBL/GenBank/DDBJ databases">
        <authorList>
            <consortium name="DOE Joint Genome Institute"/>
            <person name="Kuo A."/>
            <person name="Kohler A."/>
            <person name="Nagy L.G."/>
            <person name="Floudas D."/>
            <person name="Copeland A."/>
            <person name="Barry K.W."/>
            <person name="Cichocki N."/>
            <person name="Veneault-Fourrey C."/>
            <person name="LaButti K."/>
            <person name="Lindquist E.A."/>
            <person name="Lipzen A."/>
            <person name="Lundell T."/>
            <person name="Morin E."/>
            <person name="Murat C."/>
            <person name="Sun H."/>
            <person name="Tunlid A."/>
            <person name="Henrissat B."/>
            <person name="Grigoriev I.V."/>
            <person name="Hibbett D.S."/>
            <person name="Martin F."/>
            <person name="Nordberg H.P."/>
            <person name="Cantor M.N."/>
            <person name="Hua S.X."/>
        </authorList>
    </citation>
    <scope>NUCLEOTIDE SEQUENCE [LARGE SCALE GENOMIC DNA]</scope>
    <source>
        <strain evidence="1 2">ATCC 200175</strain>
    </source>
</reference>
<name>A0A0C9TTM7_PAXIN</name>
<sequence length="465" mass="50792">MSAHPPPSSIFSTFSRSTAVTSVPDPNHVASCFTDNPLVGGYADEDLLDDSQERGAATQSRRGKGKQVMKTTLQIIMPPSHATTDRAPNKALVSQLGMGTLKRKGVPEDVLSISETDGEQSKEESDIEIIKNDVMDVDVMMPDAAEPIHIKQEPRARALFMSLDGRADLSRNATAKAPAKKHRRTASLPPAKKVKKETIPQPIVLVPDSEGSDSNDVPNNTTVQAPQAAASGYWIEKVFKSRSSYCNTDLPPPLPRTTPLEQNLHPHRFPLIFAVVYPDVRYKISAEGSVFGVVTQRVIEWRSNFGSTALAIMNDFFSHNKDIGTKELAESLLQKCTFLLATVHIHSTIGHADIPNLDTERLAACGITGALATCSTAIERSLICIRDGAFVTKDVLAEATQSLKHTKVQTPKSLNVATRKESRTQYAFSTRDWEGSTLSYLQSISTRGENDLEIITSMAQTVLKK</sequence>
<organism evidence="1 2">
    <name type="scientific">Paxillus involutus ATCC 200175</name>
    <dbReference type="NCBI Taxonomy" id="664439"/>
    <lineage>
        <taxon>Eukaryota</taxon>
        <taxon>Fungi</taxon>
        <taxon>Dikarya</taxon>
        <taxon>Basidiomycota</taxon>
        <taxon>Agaricomycotina</taxon>
        <taxon>Agaricomycetes</taxon>
        <taxon>Agaricomycetidae</taxon>
        <taxon>Boletales</taxon>
        <taxon>Paxilineae</taxon>
        <taxon>Paxillaceae</taxon>
        <taxon>Paxillus</taxon>
    </lineage>
</organism>
<dbReference type="HOGENOM" id="CLU_023634_0_0_1"/>
<accession>A0A0C9TTM7</accession>
<evidence type="ECO:0000313" key="2">
    <source>
        <dbReference type="Proteomes" id="UP000053647"/>
    </source>
</evidence>
<dbReference type="Proteomes" id="UP000053647">
    <property type="component" value="Unassembled WGS sequence"/>
</dbReference>
<proteinExistence type="predicted"/>